<dbReference type="KEGG" id="ial:IALB_2851"/>
<feature type="active site" description="Nucleophile" evidence="4">
    <location>
        <position position="39"/>
    </location>
</feature>
<dbReference type="RefSeq" id="WP_014561693.1">
    <property type="nucleotide sequence ID" value="NC_017464.1"/>
</dbReference>
<dbReference type="GO" id="GO:0016042">
    <property type="term" value="P:lipid catabolic process"/>
    <property type="evidence" value="ECO:0007669"/>
    <property type="project" value="UniProtKB-UniRule"/>
</dbReference>
<dbReference type="InterPro" id="IPR002641">
    <property type="entry name" value="PNPLA_dom"/>
</dbReference>
<dbReference type="PROSITE" id="PS51635">
    <property type="entry name" value="PNPLA"/>
    <property type="match status" value="1"/>
</dbReference>
<keyword evidence="7" id="KW-1185">Reference proteome</keyword>
<dbReference type="InterPro" id="IPR016035">
    <property type="entry name" value="Acyl_Trfase/lysoPLipase"/>
</dbReference>
<feature type="active site" description="Proton acceptor" evidence="4">
    <location>
        <position position="182"/>
    </location>
</feature>
<evidence type="ECO:0000256" key="2">
    <source>
        <dbReference type="ARBA" id="ARBA00022963"/>
    </source>
</evidence>
<keyword evidence="3 4" id="KW-0443">Lipid metabolism</keyword>
<keyword evidence="2 4" id="KW-0442">Lipid degradation</keyword>
<dbReference type="eggNOG" id="COG1752">
    <property type="taxonomic scope" value="Bacteria"/>
</dbReference>
<dbReference type="GO" id="GO:0016787">
    <property type="term" value="F:hydrolase activity"/>
    <property type="evidence" value="ECO:0007669"/>
    <property type="project" value="UniProtKB-UniRule"/>
</dbReference>
<evidence type="ECO:0000259" key="5">
    <source>
        <dbReference type="PROSITE" id="PS51635"/>
    </source>
</evidence>
<dbReference type="InterPro" id="IPR050301">
    <property type="entry name" value="NTE"/>
</dbReference>
<dbReference type="SUPFAM" id="SSF52151">
    <property type="entry name" value="FabD/lysophospholipase-like"/>
    <property type="match status" value="1"/>
</dbReference>
<dbReference type="AlphaFoldDB" id="I0ANJ7"/>
<dbReference type="OrthoDB" id="9770965at2"/>
<dbReference type="STRING" id="945713.IALB_2851"/>
<feature type="domain" description="PNPLA" evidence="5">
    <location>
        <begin position="6"/>
        <end position="195"/>
    </location>
</feature>
<protein>
    <submittedName>
        <fullName evidence="6">Putative esterase</fullName>
    </submittedName>
</protein>
<accession>I0ANJ7</accession>
<dbReference type="PANTHER" id="PTHR14226">
    <property type="entry name" value="NEUROPATHY TARGET ESTERASE/SWISS CHEESE D.MELANOGASTER"/>
    <property type="match status" value="1"/>
</dbReference>
<gene>
    <name evidence="6" type="ordered locus">IALB_2851</name>
</gene>
<feature type="short sequence motif" description="GXGXXG" evidence="4">
    <location>
        <begin position="10"/>
        <end position="15"/>
    </location>
</feature>
<evidence type="ECO:0000256" key="4">
    <source>
        <dbReference type="PROSITE-ProRule" id="PRU01161"/>
    </source>
</evidence>
<dbReference type="HOGENOM" id="CLU_047251_0_0_10"/>
<dbReference type="Gene3D" id="3.40.1090.10">
    <property type="entry name" value="Cytosolic phospholipase A2 catalytic domain"/>
    <property type="match status" value="2"/>
</dbReference>
<organism evidence="6 7">
    <name type="scientific">Ignavibacterium album (strain DSM 19864 / JCM 16511 / NBRC 101810 / Mat9-16)</name>
    <dbReference type="NCBI Taxonomy" id="945713"/>
    <lineage>
        <taxon>Bacteria</taxon>
        <taxon>Pseudomonadati</taxon>
        <taxon>Ignavibacteriota</taxon>
        <taxon>Ignavibacteria</taxon>
        <taxon>Ignavibacteriales</taxon>
        <taxon>Ignavibacteriaceae</taxon>
        <taxon>Ignavibacterium</taxon>
    </lineage>
</organism>
<dbReference type="Proteomes" id="UP000007394">
    <property type="component" value="Chromosome"/>
</dbReference>
<evidence type="ECO:0000256" key="1">
    <source>
        <dbReference type="ARBA" id="ARBA00022801"/>
    </source>
</evidence>
<name>I0ANJ7_IGNAJ</name>
<dbReference type="Pfam" id="PF01734">
    <property type="entry name" value="Patatin"/>
    <property type="match status" value="1"/>
</dbReference>
<dbReference type="PANTHER" id="PTHR14226:SF76">
    <property type="entry name" value="NTE FAMILY PROTEIN RSSA"/>
    <property type="match status" value="1"/>
</dbReference>
<dbReference type="EMBL" id="CP003418">
    <property type="protein sequence ID" value="AFH50554.1"/>
    <property type="molecule type" value="Genomic_DNA"/>
</dbReference>
<evidence type="ECO:0000313" key="6">
    <source>
        <dbReference type="EMBL" id="AFH50554.1"/>
    </source>
</evidence>
<proteinExistence type="predicted"/>
<evidence type="ECO:0000313" key="7">
    <source>
        <dbReference type="Proteomes" id="UP000007394"/>
    </source>
</evidence>
<keyword evidence="1 4" id="KW-0378">Hydrolase</keyword>
<sequence>MAKFGLALGGGGARGLAHIGVIKVLEQKGIEVHSITGCSMGAIIGGLYAYFGSIKQVEDFILDIINHPKFLELGIDKLSENHKPDKNYFEQLFDYVGSRVQALRALNRLSYFDEKLSEEMYTVIPDVAVEKFKIKFSAIATDLLSGEEINFTEGSLRKIIKASSAIPGIFPPVKYNNFFLIDGSASESVPAGKVRELGADRVLAVDVTRELKIIEEPKNVFEILYRAEDISSYHLSMIRLREADIVISPDVKNLSWADFDKAEKIIAEGEKAANENIESFLKLFRRNSYIVKLEHKLKKIVGEI</sequence>
<comment type="caution">
    <text evidence="4">Lacks conserved residue(s) required for the propagation of feature annotation.</text>
</comment>
<reference evidence="6 7" key="1">
    <citation type="journal article" date="2012" name="Front. Microbiol.">
        <title>Complete genome of Ignavibacterium album, a metabolically versatile, flagellated, facultative anaerobe from the phylum Chlorobi.</title>
        <authorList>
            <person name="Liu Z."/>
            <person name="Frigaard N.-U."/>
            <person name="Vogl K."/>
            <person name="Iino T."/>
            <person name="Ohkuma M."/>
            <person name="Overmann J."/>
            <person name="Bryant D.A."/>
        </authorList>
    </citation>
    <scope>NUCLEOTIDE SEQUENCE [LARGE SCALE GENOMIC DNA]</scope>
    <source>
        <strain evidence="7">DSM 19864 / JCM 16511 / NBRC 101810 / Mat9-16</strain>
    </source>
</reference>
<feature type="short sequence motif" description="GXSXG" evidence="4">
    <location>
        <begin position="37"/>
        <end position="41"/>
    </location>
</feature>
<evidence type="ECO:0000256" key="3">
    <source>
        <dbReference type="ARBA" id="ARBA00023098"/>
    </source>
</evidence>